<keyword evidence="1" id="KW-0472">Membrane</keyword>
<feature type="transmembrane region" description="Helical" evidence="1">
    <location>
        <begin position="98"/>
        <end position="117"/>
    </location>
</feature>
<dbReference type="InParanoid" id="A0A259TYH9"/>
<protein>
    <submittedName>
        <fullName evidence="2">Uncharacterized protein</fullName>
    </submittedName>
</protein>
<dbReference type="Proteomes" id="UP000216446">
    <property type="component" value="Unassembled WGS sequence"/>
</dbReference>
<evidence type="ECO:0000313" key="3">
    <source>
        <dbReference type="Proteomes" id="UP000216446"/>
    </source>
</evidence>
<organism evidence="2 3">
    <name type="scientific">Rubricoccus marinus</name>
    <dbReference type="NCBI Taxonomy" id="716817"/>
    <lineage>
        <taxon>Bacteria</taxon>
        <taxon>Pseudomonadati</taxon>
        <taxon>Rhodothermota</taxon>
        <taxon>Rhodothermia</taxon>
        <taxon>Rhodothermales</taxon>
        <taxon>Rubricoccaceae</taxon>
        <taxon>Rubricoccus</taxon>
    </lineage>
</organism>
<keyword evidence="3" id="KW-1185">Reference proteome</keyword>
<dbReference type="AlphaFoldDB" id="A0A259TYH9"/>
<accession>A0A259TYH9</accession>
<reference evidence="2 3" key="1">
    <citation type="submission" date="2016-11" db="EMBL/GenBank/DDBJ databases">
        <title>Study of marine rhodopsin-containing bacteria.</title>
        <authorList>
            <person name="Yoshizawa S."/>
            <person name="Kumagai Y."/>
            <person name="Kogure K."/>
        </authorList>
    </citation>
    <scope>NUCLEOTIDE SEQUENCE [LARGE SCALE GENOMIC DNA]</scope>
    <source>
        <strain evidence="2 3">SG-29</strain>
    </source>
</reference>
<name>A0A259TYH9_9BACT</name>
<sequence length="120" mass="12457">MPLHTTCERDGARSAYVTLAVVVGAINVVGLYGLAVVSLFTISHAEGSATYESVTASGALLSFLFGRLPSVLVYSALIAGVTLLLSNISTAPRSTVRRIAAVQFGACIVISVALRFLSLL</sequence>
<gene>
    <name evidence="2" type="ORF">BSZ36_07050</name>
</gene>
<keyword evidence="1" id="KW-0812">Transmembrane</keyword>
<evidence type="ECO:0000256" key="1">
    <source>
        <dbReference type="SAM" id="Phobius"/>
    </source>
</evidence>
<dbReference type="EMBL" id="MQWB01000001">
    <property type="protein sequence ID" value="OZC02750.1"/>
    <property type="molecule type" value="Genomic_DNA"/>
</dbReference>
<comment type="caution">
    <text evidence="2">The sequence shown here is derived from an EMBL/GenBank/DDBJ whole genome shotgun (WGS) entry which is preliminary data.</text>
</comment>
<keyword evidence="1" id="KW-1133">Transmembrane helix</keyword>
<evidence type="ECO:0000313" key="2">
    <source>
        <dbReference type="EMBL" id="OZC02750.1"/>
    </source>
</evidence>
<feature type="transmembrane region" description="Helical" evidence="1">
    <location>
        <begin position="16"/>
        <end position="40"/>
    </location>
</feature>
<feature type="transmembrane region" description="Helical" evidence="1">
    <location>
        <begin position="60"/>
        <end position="86"/>
    </location>
</feature>
<proteinExistence type="predicted"/>